<dbReference type="GO" id="GO:0006080">
    <property type="term" value="P:substituted mannan metabolic process"/>
    <property type="evidence" value="ECO:0007669"/>
    <property type="project" value="InterPro"/>
</dbReference>
<reference evidence="7 8" key="1">
    <citation type="submission" date="2016-02" db="EMBL/GenBank/DDBJ databases">
        <title>Comparison of Clostridium stercorarium subspecies using comparative genomics and transcriptomics.</title>
        <authorList>
            <person name="Schellenberg J."/>
            <person name="Thallinger G."/>
            <person name="Levin D.B."/>
            <person name="Zhang X."/>
            <person name="Alvare G."/>
            <person name="Fristensky B."/>
            <person name="Sparling R."/>
        </authorList>
    </citation>
    <scope>NUCLEOTIDE SEQUENCE [LARGE SCALE GENOMIC DNA]</scope>
    <source>
        <strain evidence="7 8">DSM 9219</strain>
    </source>
</reference>
<dbReference type="EMBL" id="CP014673">
    <property type="protein sequence ID" value="ANX01043.1"/>
    <property type="molecule type" value="Genomic_DNA"/>
</dbReference>
<dbReference type="GO" id="GO:0030246">
    <property type="term" value="F:carbohydrate binding"/>
    <property type="evidence" value="ECO:0007669"/>
    <property type="project" value="InterPro"/>
</dbReference>
<evidence type="ECO:0000256" key="4">
    <source>
        <dbReference type="PROSITE-ProRule" id="PRU01100"/>
    </source>
</evidence>
<dbReference type="SUPFAM" id="SSF51445">
    <property type="entry name" value="(Trans)glycosidases"/>
    <property type="match status" value="1"/>
</dbReference>
<feature type="domain" description="GH26" evidence="6">
    <location>
        <begin position="190"/>
        <end position="498"/>
    </location>
</feature>
<dbReference type="PANTHER" id="PTHR40079">
    <property type="entry name" value="MANNAN ENDO-1,4-BETA-MANNOSIDASE E-RELATED"/>
    <property type="match status" value="1"/>
</dbReference>
<organism evidence="7 8">
    <name type="scientific">Thermoclostridium stercorarium subsp. leptospartum DSM 9219</name>
    <dbReference type="NCBI Taxonomy" id="1346611"/>
    <lineage>
        <taxon>Bacteria</taxon>
        <taxon>Bacillati</taxon>
        <taxon>Bacillota</taxon>
        <taxon>Clostridia</taxon>
        <taxon>Eubacteriales</taxon>
        <taxon>Oscillospiraceae</taxon>
        <taxon>Thermoclostridium</taxon>
    </lineage>
</organism>
<evidence type="ECO:0000259" key="6">
    <source>
        <dbReference type="PROSITE" id="PS51764"/>
    </source>
</evidence>
<keyword evidence="2 4" id="KW-0378">Hydrolase</keyword>
<dbReference type="SUPFAM" id="SSF49785">
    <property type="entry name" value="Galactose-binding domain-like"/>
    <property type="match status" value="1"/>
</dbReference>
<keyword evidence="3 4" id="KW-0326">Glycosidase</keyword>
<dbReference type="RefSeq" id="WP_065820699.1">
    <property type="nucleotide sequence ID" value="NZ_CP014673.1"/>
</dbReference>
<dbReference type="Gene3D" id="2.60.120.260">
    <property type="entry name" value="Galactose-binding domain-like"/>
    <property type="match status" value="1"/>
</dbReference>
<comment type="similarity">
    <text evidence="1 4">Belongs to the glycosyl hydrolase 26 family.</text>
</comment>
<feature type="active site" description="Proton donor" evidence="4">
    <location>
        <position position="347"/>
    </location>
</feature>
<dbReference type="PROSITE" id="PS51764">
    <property type="entry name" value="GH26"/>
    <property type="match status" value="1"/>
</dbReference>
<name>A0A1B1YJV8_THEST</name>
<protein>
    <submittedName>
        <fullName evidence="7">Beta-mannosidase</fullName>
    </submittedName>
</protein>
<dbReference type="Gene3D" id="3.20.20.80">
    <property type="entry name" value="Glycosidases"/>
    <property type="match status" value="1"/>
</dbReference>
<dbReference type="InterPro" id="IPR000805">
    <property type="entry name" value="Glyco_hydro_26"/>
</dbReference>
<evidence type="ECO:0000256" key="1">
    <source>
        <dbReference type="ARBA" id="ARBA00007754"/>
    </source>
</evidence>
<dbReference type="GO" id="GO:0016985">
    <property type="term" value="F:mannan endo-1,4-beta-mannosidase activity"/>
    <property type="evidence" value="ECO:0007669"/>
    <property type="project" value="InterPro"/>
</dbReference>
<dbReference type="InterPro" id="IPR005084">
    <property type="entry name" value="CBM6"/>
</dbReference>
<gene>
    <name evidence="7" type="ORF">CSTERLE_05325</name>
</gene>
<evidence type="ECO:0000313" key="8">
    <source>
        <dbReference type="Proteomes" id="UP000092931"/>
    </source>
</evidence>
<dbReference type="PROSITE" id="PS51175">
    <property type="entry name" value="CBM6"/>
    <property type="match status" value="1"/>
</dbReference>
<feature type="domain" description="CBM6" evidence="5">
    <location>
        <begin position="48"/>
        <end position="167"/>
    </location>
</feature>
<dbReference type="PROSITE" id="PS51257">
    <property type="entry name" value="PROKAR_LIPOPROTEIN"/>
    <property type="match status" value="1"/>
</dbReference>
<dbReference type="Proteomes" id="UP000092931">
    <property type="component" value="Chromosome"/>
</dbReference>
<accession>A0A1B1YJV8</accession>
<evidence type="ECO:0000256" key="3">
    <source>
        <dbReference type="ARBA" id="ARBA00023295"/>
    </source>
</evidence>
<dbReference type="Pfam" id="PF16990">
    <property type="entry name" value="CBM_35"/>
    <property type="match status" value="1"/>
</dbReference>
<evidence type="ECO:0000313" key="7">
    <source>
        <dbReference type="EMBL" id="ANX01043.1"/>
    </source>
</evidence>
<evidence type="ECO:0000259" key="5">
    <source>
        <dbReference type="PROSITE" id="PS51175"/>
    </source>
</evidence>
<dbReference type="Pfam" id="PF02156">
    <property type="entry name" value="Glyco_hydro_26"/>
    <property type="match status" value="1"/>
</dbReference>
<feature type="active site" description="Nucleophile" evidence="4">
    <location>
        <position position="439"/>
    </location>
</feature>
<evidence type="ECO:0000256" key="2">
    <source>
        <dbReference type="ARBA" id="ARBA00022801"/>
    </source>
</evidence>
<dbReference type="InterPro" id="IPR022790">
    <property type="entry name" value="GH26_dom"/>
</dbReference>
<dbReference type="InterPro" id="IPR017853">
    <property type="entry name" value="GH"/>
</dbReference>
<dbReference type="AlphaFoldDB" id="A0A1B1YJV8"/>
<dbReference type="PRINTS" id="PR00739">
    <property type="entry name" value="GLHYDRLASE26"/>
</dbReference>
<sequence length="509" mass="58221">MNRLNIKIVSIMIMFIVLSGCGTENGTGRQKGLSEGVKNTGSGENFRLFLEAEDIAVTTGNVRVENSHPGFSGNGYLTGIEDDDDTITFTVFIPEDGFYNLNFISSAYEGYKENYVYINDEQVGVIKINGDDFQNSVLNGVFLPKGRQKIKLVKSWGWIRLDALEITSASPPGDDVYKVSYETVDPKATKSTKRLKRYLADVYGKYIISGQYSEKGFNGPEFKAIYQATGKYPAMLGLDFIDYTPSRAAYGSVGKSVEYAVEFSQKGGIVTFCWHWNAPERYLYNTPDKPWWKGFYTEATNIDLRAIMDGEDPEGYELLIRDIDVIAQLLMRLQDADVPVLWRPLHEASGGWFWWGASGPEPYKKLYKLLYDRLTNTHDIHNLIWVWNGQDPEWYPGDEYVDIVGIDIYPGEKVYSSQAPKFNEILEWTGTRKIIAMTENGCLFDPDLAFRDRTVWSYFGIWSGEFMVLNKTYTLSEKYNEKYMINKVYNHEKVITLDELPDLKKYRGK</sequence>
<proteinExistence type="inferred from homology"/>
<dbReference type="PANTHER" id="PTHR40079:SF4">
    <property type="entry name" value="GH26 DOMAIN-CONTAINING PROTEIN-RELATED"/>
    <property type="match status" value="1"/>
</dbReference>
<dbReference type="CDD" id="cd04086">
    <property type="entry name" value="CBM35_mannanase-like"/>
    <property type="match status" value="1"/>
</dbReference>
<dbReference type="InterPro" id="IPR008979">
    <property type="entry name" value="Galactose-bd-like_sf"/>
</dbReference>